<evidence type="ECO:0000313" key="3">
    <source>
        <dbReference type="Proteomes" id="UP001412067"/>
    </source>
</evidence>
<organism evidence="2 3">
    <name type="scientific">Platanthera guangdongensis</name>
    <dbReference type="NCBI Taxonomy" id="2320717"/>
    <lineage>
        <taxon>Eukaryota</taxon>
        <taxon>Viridiplantae</taxon>
        <taxon>Streptophyta</taxon>
        <taxon>Embryophyta</taxon>
        <taxon>Tracheophyta</taxon>
        <taxon>Spermatophyta</taxon>
        <taxon>Magnoliopsida</taxon>
        <taxon>Liliopsida</taxon>
        <taxon>Asparagales</taxon>
        <taxon>Orchidaceae</taxon>
        <taxon>Orchidoideae</taxon>
        <taxon>Orchideae</taxon>
        <taxon>Orchidinae</taxon>
        <taxon>Platanthera</taxon>
    </lineage>
</organism>
<keyword evidence="3" id="KW-1185">Reference proteome</keyword>
<proteinExistence type="predicted"/>
<evidence type="ECO:0000313" key="2">
    <source>
        <dbReference type="EMBL" id="KAK8941761.1"/>
    </source>
</evidence>
<accession>A0ABR2LI33</accession>
<evidence type="ECO:0000256" key="1">
    <source>
        <dbReference type="SAM" id="MobiDB-lite"/>
    </source>
</evidence>
<sequence length="58" mass="6492">MREIGPVDPAVPRFPCQTHDPVRRPSYSLPHFKPLDPLQSSCTLSLDQTLSDFERAAA</sequence>
<feature type="region of interest" description="Disordered" evidence="1">
    <location>
        <begin position="1"/>
        <end position="28"/>
    </location>
</feature>
<comment type="caution">
    <text evidence="2">The sequence shown here is derived from an EMBL/GenBank/DDBJ whole genome shotgun (WGS) entry which is preliminary data.</text>
</comment>
<reference evidence="2 3" key="1">
    <citation type="journal article" date="2022" name="Nat. Plants">
        <title>Genomes of leafy and leafless Platanthera orchids illuminate the evolution of mycoheterotrophy.</title>
        <authorList>
            <person name="Li M.H."/>
            <person name="Liu K.W."/>
            <person name="Li Z."/>
            <person name="Lu H.C."/>
            <person name="Ye Q.L."/>
            <person name="Zhang D."/>
            <person name="Wang J.Y."/>
            <person name="Li Y.F."/>
            <person name="Zhong Z.M."/>
            <person name="Liu X."/>
            <person name="Yu X."/>
            <person name="Liu D.K."/>
            <person name="Tu X.D."/>
            <person name="Liu B."/>
            <person name="Hao Y."/>
            <person name="Liao X.Y."/>
            <person name="Jiang Y.T."/>
            <person name="Sun W.H."/>
            <person name="Chen J."/>
            <person name="Chen Y.Q."/>
            <person name="Ai Y."/>
            <person name="Zhai J.W."/>
            <person name="Wu S.S."/>
            <person name="Zhou Z."/>
            <person name="Hsiao Y.Y."/>
            <person name="Wu W.L."/>
            <person name="Chen Y.Y."/>
            <person name="Lin Y.F."/>
            <person name="Hsu J.L."/>
            <person name="Li C.Y."/>
            <person name="Wang Z.W."/>
            <person name="Zhao X."/>
            <person name="Zhong W.Y."/>
            <person name="Ma X.K."/>
            <person name="Ma L."/>
            <person name="Huang J."/>
            <person name="Chen G.Z."/>
            <person name="Huang M.Z."/>
            <person name="Huang L."/>
            <person name="Peng D.H."/>
            <person name="Luo Y.B."/>
            <person name="Zou S.Q."/>
            <person name="Chen S.P."/>
            <person name="Lan S."/>
            <person name="Tsai W.C."/>
            <person name="Van de Peer Y."/>
            <person name="Liu Z.J."/>
        </authorList>
    </citation>
    <scope>NUCLEOTIDE SEQUENCE [LARGE SCALE GENOMIC DNA]</scope>
    <source>
        <strain evidence="2">Lor288</strain>
    </source>
</reference>
<dbReference type="EMBL" id="JBBWWR010000019">
    <property type="protein sequence ID" value="KAK8941761.1"/>
    <property type="molecule type" value="Genomic_DNA"/>
</dbReference>
<dbReference type="Proteomes" id="UP001412067">
    <property type="component" value="Unassembled WGS sequence"/>
</dbReference>
<name>A0ABR2LI33_9ASPA</name>
<gene>
    <name evidence="2" type="ORF">KSP40_PGU015929</name>
</gene>
<protein>
    <submittedName>
        <fullName evidence="2">Uncharacterized protein</fullName>
    </submittedName>
</protein>